<accession>A0A1U7DIU4</accession>
<evidence type="ECO:0000313" key="2">
    <source>
        <dbReference type="Proteomes" id="UP000187266"/>
    </source>
</evidence>
<evidence type="ECO:0000313" key="1">
    <source>
        <dbReference type="EMBL" id="APX89891.1"/>
    </source>
</evidence>
<organism evidence="1 2">
    <name type="scientific">Brevirhabdus pacifica</name>
    <dbReference type="NCBI Taxonomy" id="1267768"/>
    <lineage>
        <taxon>Bacteria</taxon>
        <taxon>Pseudomonadati</taxon>
        <taxon>Pseudomonadota</taxon>
        <taxon>Alphaproteobacteria</taxon>
        <taxon>Rhodobacterales</taxon>
        <taxon>Paracoccaceae</taxon>
        <taxon>Brevirhabdus</taxon>
    </lineage>
</organism>
<dbReference type="OrthoDB" id="7406133at2"/>
<name>A0A1U7DIU4_9RHOB</name>
<gene>
    <name evidence="1" type="ORF">BV394_09330</name>
</gene>
<sequence>MDWLRDNVEILSLALSAIMALIWLVYLQVFVSQFMRQRRPVIMITRSAALDDEARCFITNMGSEAIYILNLIAELHTKDRSYSAVVTDRVETDFKDLNRPSERTNQGPLESGKFFDAGSFHELEMRARDAIETPLEERDITCMTITVAAATGHASHLAAAWRSFQVEWRDDRRIFLPTTVLTRQVQTNWKRNKLKRLLAESLTDADGEGAVEVAGKPFVRIRKRS</sequence>
<reference evidence="1 2" key="1">
    <citation type="submission" date="2017-01" db="EMBL/GenBank/DDBJ databases">
        <title>Genomic analysis of Xuhuaishuia manganoxidans DY6-4.</title>
        <authorList>
            <person name="Wang X."/>
        </authorList>
    </citation>
    <scope>NUCLEOTIDE SEQUENCE [LARGE SCALE GENOMIC DNA]</scope>
    <source>
        <strain evidence="1 2">DY6-4</strain>
    </source>
</reference>
<dbReference type="EMBL" id="CP019124">
    <property type="protein sequence ID" value="APX89891.1"/>
    <property type="molecule type" value="Genomic_DNA"/>
</dbReference>
<proteinExistence type="predicted"/>
<protein>
    <submittedName>
        <fullName evidence="1">Uncharacterized protein</fullName>
    </submittedName>
</protein>
<keyword evidence="2" id="KW-1185">Reference proteome</keyword>
<dbReference type="Proteomes" id="UP000187266">
    <property type="component" value="Chromosome"/>
</dbReference>
<dbReference type="RefSeq" id="WP_076979912.1">
    <property type="nucleotide sequence ID" value="NZ_CP019124.1"/>
</dbReference>
<accession>A0A2M9DB18</accession>
<dbReference type="AlphaFoldDB" id="A0A1U7DIU4"/>